<keyword evidence="4" id="KW-1185">Reference proteome</keyword>
<dbReference type="Proteomes" id="UP001595892">
    <property type="component" value="Unassembled WGS sequence"/>
</dbReference>
<name>A0ABV9NLN8_9GAMM</name>
<protein>
    <submittedName>
        <fullName evidence="3">Uncharacterized protein</fullName>
    </submittedName>
</protein>
<organism evidence="3 4">
    <name type="scientific">Coralloluteibacterium thermophilum</name>
    <dbReference type="NCBI Taxonomy" id="2707049"/>
    <lineage>
        <taxon>Bacteria</taxon>
        <taxon>Pseudomonadati</taxon>
        <taxon>Pseudomonadota</taxon>
        <taxon>Gammaproteobacteria</taxon>
        <taxon>Lysobacterales</taxon>
        <taxon>Lysobacteraceae</taxon>
        <taxon>Coralloluteibacterium</taxon>
    </lineage>
</organism>
<evidence type="ECO:0000313" key="3">
    <source>
        <dbReference type="EMBL" id="MFC4729267.1"/>
    </source>
</evidence>
<keyword evidence="2" id="KW-1133">Transmembrane helix</keyword>
<evidence type="ECO:0000256" key="1">
    <source>
        <dbReference type="SAM" id="MobiDB-lite"/>
    </source>
</evidence>
<evidence type="ECO:0000256" key="2">
    <source>
        <dbReference type="SAM" id="Phobius"/>
    </source>
</evidence>
<reference evidence="4" key="1">
    <citation type="journal article" date="2019" name="Int. J. Syst. Evol. Microbiol.">
        <title>The Global Catalogue of Microorganisms (GCM) 10K type strain sequencing project: providing services to taxonomists for standard genome sequencing and annotation.</title>
        <authorList>
            <consortium name="The Broad Institute Genomics Platform"/>
            <consortium name="The Broad Institute Genome Sequencing Center for Infectious Disease"/>
            <person name="Wu L."/>
            <person name="Ma J."/>
        </authorList>
    </citation>
    <scope>NUCLEOTIDE SEQUENCE [LARGE SCALE GENOMIC DNA]</scope>
    <source>
        <strain evidence="4">CGMCC 1.13574</strain>
    </source>
</reference>
<sequence length="91" mass="9550">MKQGPFLFGVGLMIGTGYAALQGNVLAVVLGFAGVAAVGLSSFVERSRPGRRSVVRSRSVSAIDIEGPDPVHDGTPTMRADPRRKSSRRPG</sequence>
<evidence type="ECO:0000313" key="4">
    <source>
        <dbReference type="Proteomes" id="UP001595892"/>
    </source>
</evidence>
<feature type="transmembrane region" description="Helical" evidence="2">
    <location>
        <begin position="20"/>
        <end position="44"/>
    </location>
</feature>
<proteinExistence type="predicted"/>
<feature type="region of interest" description="Disordered" evidence="1">
    <location>
        <begin position="55"/>
        <end position="91"/>
    </location>
</feature>
<comment type="caution">
    <text evidence="3">The sequence shown here is derived from an EMBL/GenBank/DDBJ whole genome shotgun (WGS) entry which is preliminary data.</text>
</comment>
<dbReference type="EMBL" id="JBHSGG010000040">
    <property type="protein sequence ID" value="MFC4729267.1"/>
    <property type="molecule type" value="Genomic_DNA"/>
</dbReference>
<gene>
    <name evidence="3" type="ORF">ACFO3Q_13935</name>
</gene>
<keyword evidence="2" id="KW-0812">Transmembrane</keyword>
<keyword evidence="2" id="KW-0472">Membrane</keyword>
<dbReference type="RefSeq" id="WP_377005342.1">
    <property type="nucleotide sequence ID" value="NZ_JBHSGG010000040.1"/>
</dbReference>
<accession>A0ABV9NLN8</accession>